<keyword evidence="3" id="KW-0720">Serine protease</keyword>
<evidence type="ECO:0000313" key="10">
    <source>
        <dbReference type="Proteomes" id="UP000181728"/>
    </source>
</evidence>
<dbReference type="SUPFAM" id="SSF50156">
    <property type="entry name" value="PDZ domain-like"/>
    <property type="match status" value="1"/>
</dbReference>
<dbReference type="AlphaFoldDB" id="A0A483CE88"/>
<protein>
    <submittedName>
        <fullName evidence="8 9">Serine protease</fullName>
        <ecNumber evidence="9">3.4.21.107</ecNumber>
    </submittedName>
    <submittedName>
        <fullName evidence="7">PDZ domain-containing protein</fullName>
    </submittedName>
</protein>
<dbReference type="Gene3D" id="2.30.42.10">
    <property type="match status" value="1"/>
</dbReference>
<dbReference type="EMBL" id="WERV01000003">
    <property type="protein sequence ID" value="MDV7714939.1"/>
    <property type="molecule type" value="Genomic_DNA"/>
</dbReference>
<accession>A0A483CE88</accession>
<keyword evidence="5" id="KW-1133">Transmembrane helix</keyword>
<evidence type="ECO:0000256" key="2">
    <source>
        <dbReference type="ARBA" id="ARBA00022801"/>
    </source>
</evidence>
<evidence type="ECO:0000256" key="5">
    <source>
        <dbReference type="SAM" id="Phobius"/>
    </source>
</evidence>
<dbReference type="InterPro" id="IPR009003">
    <property type="entry name" value="Peptidase_S1_PA"/>
</dbReference>
<evidence type="ECO:0000256" key="4">
    <source>
        <dbReference type="SAM" id="MobiDB-lite"/>
    </source>
</evidence>
<evidence type="ECO:0000256" key="3">
    <source>
        <dbReference type="ARBA" id="ARBA00022825"/>
    </source>
</evidence>
<dbReference type="EMBL" id="MLOK01000009">
    <property type="protein sequence ID" value="OIM22158.1"/>
    <property type="molecule type" value="Genomic_DNA"/>
</dbReference>
<name>A0A483CE88_OENOE</name>
<dbReference type="PRINTS" id="PR00834">
    <property type="entry name" value="PROTEASES2C"/>
</dbReference>
<dbReference type="SUPFAM" id="SSF50494">
    <property type="entry name" value="Trypsin-like serine proteases"/>
    <property type="match status" value="1"/>
</dbReference>
<evidence type="ECO:0000256" key="1">
    <source>
        <dbReference type="ARBA" id="ARBA00022670"/>
    </source>
</evidence>
<dbReference type="RefSeq" id="WP_032808720.1">
    <property type="nucleotide sequence ID" value="NZ_JBHNYA010000013.1"/>
</dbReference>
<dbReference type="Proteomes" id="UP001281024">
    <property type="component" value="Unassembled WGS sequence"/>
</dbReference>
<evidence type="ECO:0000313" key="11">
    <source>
        <dbReference type="Proteomes" id="UP000294726"/>
    </source>
</evidence>
<evidence type="ECO:0000313" key="9">
    <source>
        <dbReference type="EMBL" id="VDB97047.1"/>
    </source>
</evidence>
<dbReference type="InterPro" id="IPR001940">
    <property type="entry name" value="Peptidase_S1C"/>
</dbReference>
<feature type="compositionally biased region" description="Basic and acidic residues" evidence="4">
    <location>
        <begin position="1"/>
        <end position="16"/>
    </location>
</feature>
<dbReference type="Proteomes" id="UP000294726">
    <property type="component" value="Chromosome"/>
</dbReference>
<keyword evidence="1 9" id="KW-0645">Protease</keyword>
<dbReference type="EMBL" id="LR031358">
    <property type="protein sequence ID" value="VDB97047.1"/>
    <property type="molecule type" value="Genomic_DNA"/>
</dbReference>
<reference evidence="9 11" key="2">
    <citation type="submission" date="2018-08" db="EMBL/GenBank/DDBJ databases">
        <authorList>
            <person name="Lorentzen P. G. S. M."/>
        </authorList>
    </citation>
    <scope>NUCLEOTIDE SEQUENCE [LARGE SCALE GENOMIC DNA]</scope>
    <source>
        <strain evidence="9 11">CRBO_1381</strain>
    </source>
</reference>
<dbReference type="Proteomes" id="UP000181728">
    <property type="component" value="Unassembled WGS sequence"/>
</dbReference>
<dbReference type="EC" id="3.4.21.107" evidence="9"/>
<dbReference type="InterPro" id="IPR001478">
    <property type="entry name" value="PDZ"/>
</dbReference>
<evidence type="ECO:0000259" key="6">
    <source>
        <dbReference type="PROSITE" id="PS50106"/>
    </source>
</evidence>
<dbReference type="Pfam" id="PF13365">
    <property type="entry name" value="Trypsin_2"/>
    <property type="match status" value="1"/>
</dbReference>
<dbReference type="PANTHER" id="PTHR43343">
    <property type="entry name" value="PEPTIDASE S12"/>
    <property type="match status" value="1"/>
</dbReference>
<dbReference type="InterPro" id="IPR051201">
    <property type="entry name" value="Chloro_Bact_Ser_Proteases"/>
</dbReference>
<keyword evidence="2 9" id="KW-0378">Hydrolase</keyword>
<keyword evidence="5" id="KW-0472">Membrane</keyword>
<dbReference type="PANTHER" id="PTHR43343:SF3">
    <property type="entry name" value="PROTEASE DO-LIKE 8, CHLOROPLASTIC"/>
    <property type="match status" value="1"/>
</dbReference>
<feature type="region of interest" description="Disordered" evidence="4">
    <location>
        <begin position="105"/>
        <end position="127"/>
    </location>
</feature>
<feature type="transmembrane region" description="Helical" evidence="5">
    <location>
        <begin position="28"/>
        <end position="50"/>
    </location>
</feature>
<dbReference type="Gene3D" id="2.40.10.120">
    <property type="match status" value="1"/>
</dbReference>
<reference evidence="8 10" key="1">
    <citation type="journal article" date="2016" name="BMC Genomics">
        <title>Consensus pan-genome assembly of the specialised wine bacterium Oenococcus oeni.</title>
        <authorList>
            <person name="Sternes P.R."/>
            <person name="Borneman A.R."/>
        </authorList>
    </citation>
    <scope>NUCLEOTIDE SEQUENCE [LARGE SCALE GENOMIC DNA]</scope>
    <source>
        <strain evidence="8 10">AWRIB661</strain>
    </source>
</reference>
<organism evidence="9 11">
    <name type="scientific">Oenococcus oeni</name>
    <name type="common">Leuconostoc oenos</name>
    <dbReference type="NCBI Taxonomy" id="1247"/>
    <lineage>
        <taxon>Bacteria</taxon>
        <taxon>Bacillati</taxon>
        <taxon>Bacillota</taxon>
        <taxon>Bacilli</taxon>
        <taxon>Lactobacillales</taxon>
        <taxon>Lactobacillaceae</taxon>
        <taxon>Oenococcus</taxon>
    </lineage>
</organism>
<proteinExistence type="predicted"/>
<dbReference type="SMART" id="SM00228">
    <property type="entry name" value="PDZ"/>
    <property type="match status" value="1"/>
</dbReference>
<dbReference type="InterPro" id="IPR036034">
    <property type="entry name" value="PDZ_sf"/>
</dbReference>
<reference evidence="7" key="3">
    <citation type="submission" date="2019-10" db="EMBL/GenBank/DDBJ databases">
        <title>Malate fermentation in French cider.</title>
        <authorList>
            <person name="Cousin F.J."/>
            <person name="Medina Fernandez S."/>
            <person name="Misery B."/>
            <person name="Laplace J.-M."/>
            <person name="Cretenet M."/>
        </authorList>
    </citation>
    <scope>NUCLEOTIDE SEQUENCE</scope>
    <source>
        <strain evidence="7">UCMA15129</strain>
    </source>
</reference>
<dbReference type="Pfam" id="PF13180">
    <property type="entry name" value="PDZ_2"/>
    <property type="match status" value="1"/>
</dbReference>
<feature type="region of interest" description="Disordered" evidence="4">
    <location>
        <begin position="1"/>
        <end position="21"/>
    </location>
</feature>
<feature type="domain" description="PDZ" evidence="6">
    <location>
        <begin position="312"/>
        <end position="410"/>
    </location>
</feature>
<sequence length="425" mass="44360">MTEEQDQGKTQKDIQGKKPKKNRPIGRIIATALLAGLLGGGVAVGAGYIYTQTTDFIGKSTGALSDGKTTIKAPTISGKSNATKVYNNLKGAVVSVINQQATSSSSTIYGDSSKKSSSSTSSSSTLQTASEGSGVIYKDADGYAYIVTNYHVISGAKRIQVVLYDGTKVVAKKVGSDAMTDLAVLRISGSDVKTVAQFGNSNQIKTGQTVLAIGSPLGTDYASSVTEGIISAPKRLVSNTSESGKTNYGDSIAIQTDAAINPGNSGGPLVNTSGQVIGINSQKLTETDEGESVEGMGFAIPSNTVVSIINKLIKYGKVVRPALGVEVVDLSEVSSDVVKKTLKLPSKVKTGIVIAGFSSDKSPAKKAGIKKYDVIVAVNGEKVSNLADMRDIIYKLKVGDTVKITYYRASTEKTVKVKMTETLKQ</sequence>
<gene>
    <name evidence="9" type="primary">htrA</name>
    <name evidence="8" type="ORF">ATX59_00585</name>
    <name evidence="7" type="ORF">GA838_04035</name>
    <name evidence="9" type="ORF">OENI_0109</name>
</gene>
<keyword evidence="5" id="KW-0812">Transmembrane</keyword>
<dbReference type="GO" id="GO:0004252">
    <property type="term" value="F:serine-type endopeptidase activity"/>
    <property type="evidence" value="ECO:0007669"/>
    <property type="project" value="InterPro"/>
</dbReference>
<dbReference type="PROSITE" id="PS50106">
    <property type="entry name" value="PDZ"/>
    <property type="match status" value="1"/>
</dbReference>
<dbReference type="GO" id="GO:0006508">
    <property type="term" value="P:proteolysis"/>
    <property type="evidence" value="ECO:0007669"/>
    <property type="project" value="UniProtKB-KW"/>
</dbReference>
<evidence type="ECO:0000313" key="7">
    <source>
        <dbReference type="EMBL" id="MDV7714939.1"/>
    </source>
</evidence>
<evidence type="ECO:0000313" key="8">
    <source>
        <dbReference type="EMBL" id="OIM22158.1"/>
    </source>
</evidence>